<sequence>MKGTATPSSINTADEDVHTGLSKEALKHAFLDNLFYVQGKFPELATQHDYYLALAYTVRDRLLHCWISTAETYTRQKARTVVYFSAEFLLGPHLGNNLLNLGIAEQVRQVLPELGLIYDDLLRQEVEPGLGNGGLGRLAACFLDSMATLEIPSLGYGIRYEFGIFAQEIVNGWQEEKTDKWLRFGNPWEIQRPEWAVEIKLGGHTETYLDATETMRVRWIPGWTVLGTPYDTPILGYHNNTANTLRLWKAEAAESFDLGNFNRGDYYGAVQKKLVSENITKILYPNDEQIQGKELRLQQQYFFVSCSLQDMLRIMQVQEIPLTQFHEKFTVQLNDTHPAVAIPELMRLLIDEHAMEWDPAWAITQKTFAYTNHTLLPEALEQWPLSLFARILPRHLEIILEINSRFLNEVRIRFLGDSERLARLSLINESGERYVRMAHLASVGSHAINGVAALHTELLKKDVLADFYALWPEKFSNKTNGITPRRWLALSNPKLTKLISQNIGESWIKQLSHLKQLEPYAEQPSFRSEWRYIKRSIKEDFAAYLRHSTGYIIDPQSLFEVQVKRIHEYKRQHLSVLHIISLYHRMKSNPNKDFVPRTFIFGGKAAPGYYMAKLIIKLITSVGDVINNDPAVRDSLKVVFMPNFNVSNGQRIYPVADLSEQISTAGKEASGTGNMKFCMNGALTIGTLDGANIEIREQVGAENFFLFGLDADEVQTLKSQGYNPMDIYHSNLELKAVIDLISDGYFSGGDRDLFRPIVNALLQGDNYMLLADYQSFVDCQYQVGQAYLDTEHWTRMSILNVARSSLFSSDRTIQEYSRDIWKVNPIKIDLLTQEDVKKSMQSFS</sequence>
<comment type="cofactor">
    <cofactor evidence="2 11">
        <name>pyridoxal 5'-phosphate</name>
        <dbReference type="ChEBI" id="CHEBI:597326"/>
    </cofactor>
</comment>
<dbReference type="OrthoDB" id="7229284at2"/>
<dbReference type="GO" id="GO:0005737">
    <property type="term" value="C:cytoplasm"/>
    <property type="evidence" value="ECO:0007669"/>
    <property type="project" value="TreeGrafter"/>
</dbReference>
<evidence type="ECO:0000256" key="5">
    <source>
        <dbReference type="ARBA" id="ARBA00022676"/>
    </source>
</evidence>
<dbReference type="InterPro" id="IPR000811">
    <property type="entry name" value="Glyco_trans_35"/>
</dbReference>
<evidence type="ECO:0000256" key="3">
    <source>
        <dbReference type="ARBA" id="ARBA00006047"/>
    </source>
</evidence>
<dbReference type="GO" id="GO:0030170">
    <property type="term" value="F:pyridoxal phosphate binding"/>
    <property type="evidence" value="ECO:0007669"/>
    <property type="project" value="InterPro"/>
</dbReference>
<dbReference type="NCBIfam" id="TIGR02093">
    <property type="entry name" value="P_ylase"/>
    <property type="match status" value="1"/>
</dbReference>
<dbReference type="RefSeq" id="WP_066978922.1">
    <property type="nucleotide sequence ID" value="NZ_LUUI01000076.1"/>
</dbReference>
<keyword evidence="13" id="KW-1185">Reference proteome</keyword>
<evidence type="ECO:0000256" key="9">
    <source>
        <dbReference type="ARBA" id="ARBA00025174"/>
    </source>
</evidence>
<dbReference type="SUPFAM" id="SSF53756">
    <property type="entry name" value="UDP-Glycosyltransferase/glycogen phosphorylase"/>
    <property type="match status" value="1"/>
</dbReference>
<dbReference type="PROSITE" id="PS00102">
    <property type="entry name" value="PHOSPHORYLASE"/>
    <property type="match status" value="1"/>
</dbReference>
<keyword evidence="4" id="KW-0321">Glycogen metabolism</keyword>
<dbReference type="Pfam" id="PF00343">
    <property type="entry name" value="Phosphorylase"/>
    <property type="match status" value="1"/>
</dbReference>
<comment type="function">
    <text evidence="11">Allosteric enzyme that catalyzes the rate-limiting step in glycogen catabolism, the phosphorolytic cleavage of glycogen to produce glucose-1-phosphate, and plays a central role in maintaining cellular and organismal glucose homeostasis.</text>
</comment>
<dbReference type="GO" id="GO:0005980">
    <property type="term" value="P:glycogen catabolic process"/>
    <property type="evidence" value="ECO:0007669"/>
    <property type="project" value="TreeGrafter"/>
</dbReference>
<gene>
    <name evidence="12" type="ORF">A1359_04420</name>
</gene>
<dbReference type="InterPro" id="IPR011833">
    <property type="entry name" value="Glycg_phsphrylas"/>
</dbReference>
<keyword evidence="7 10" id="KW-0663">Pyridoxal phosphate</keyword>
<dbReference type="CDD" id="cd04300">
    <property type="entry name" value="GT35_Glycogen_Phosphorylase"/>
    <property type="match status" value="1"/>
</dbReference>
<dbReference type="PIRSF" id="PIRSF000460">
    <property type="entry name" value="Pprylas_GlgP"/>
    <property type="match status" value="1"/>
</dbReference>
<protein>
    <recommendedName>
        <fullName evidence="11">Alpha-1,4 glucan phosphorylase</fullName>
        <ecNumber evidence="11">2.4.1.1</ecNumber>
    </recommendedName>
</protein>
<comment type="catalytic activity">
    <reaction evidence="1 11">
        <text>[(1-&gt;4)-alpha-D-glucosyl](n) + phosphate = [(1-&gt;4)-alpha-D-glucosyl](n-1) + alpha-D-glucose 1-phosphate</text>
        <dbReference type="Rhea" id="RHEA:41732"/>
        <dbReference type="Rhea" id="RHEA-COMP:9584"/>
        <dbReference type="Rhea" id="RHEA-COMP:9586"/>
        <dbReference type="ChEBI" id="CHEBI:15444"/>
        <dbReference type="ChEBI" id="CHEBI:43474"/>
        <dbReference type="ChEBI" id="CHEBI:58601"/>
        <dbReference type="EC" id="2.4.1.1"/>
    </reaction>
</comment>
<evidence type="ECO:0000256" key="10">
    <source>
        <dbReference type="PIRSR" id="PIRSR000460-1"/>
    </source>
</evidence>
<dbReference type="AlphaFoldDB" id="A0A177NLM1"/>
<comment type="similarity">
    <text evidence="3 11">Belongs to the glycogen phosphorylase family.</text>
</comment>
<dbReference type="PANTHER" id="PTHR11468">
    <property type="entry name" value="GLYCOGEN PHOSPHORYLASE"/>
    <property type="match status" value="1"/>
</dbReference>
<keyword evidence="6 11" id="KW-0808">Transferase</keyword>
<dbReference type="GO" id="GO:0008184">
    <property type="term" value="F:glycogen phosphorylase activity"/>
    <property type="evidence" value="ECO:0007669"/>
    <property type="project" value="InterPro"/>
</dbReference>
<evidence type="ECO:0000256" key="2">
    <source>
        <dbReference type="ARBA" id="ARBA00001933"/>
    </source>
</evidence>
<dbReference type="Gene3D" id="3.40.50.2000">
    <property type="entry name" value="Glycogen Phosphorylase B"/>
    <property type="match status" value="2"/>
</dbReference>
<dbReference type="InterPro" id="IPR035090">
    <property type="entry name" value="Pyridoxal_P_attach_site"/>
</dbReference>
<comment type="function">
    <text evidence="9">Phosphorylase is an important allosteric enzyme in carbohydrate metabolism. Enzymes from different sources differ in their regulatory mechanisms and in their natural substrates. However, all known phosphorylases share catalytic and structural properties.</text>
</comment>
<comment type="caution">
    <text evidence="12">The sequence shown here is derived from an EMBL/GenBank/DDBJ whole genome shotgun (WGS) entry which is preliminary data.</text>
</comment>
<evidence type="ECO:0000256" key="6">
    <source>
        <dbReference type="ARBA" id="ARBA00022679"/>
    </source>
</evidence>
<dbReference type="STRING" id="980561.A1359_04420"/>
<evidence type="ECO:0000313" key="13">
    <source>
        <dbReference type="Proteomes" id="UP000078476"/>
    </source>
</evidence>
<organism evidence="12 13">
    <name type="scientific">Methylomonas lenta</name>
    <dbReference type="NCBI Taxonomy" id="980561"/>
    <lineage>
        <taxon>Bacteria</taxon>
        <taxon>Pseudomonadati</taxon>
        <taxon>Pseudomonadota</taxon>
        <taxon>Gammaproteobacteria</taxon>
        <taxon>Methylococcales</taxon>
        <taxon>Methylococcaceae</taxon>
        <taxon>Methylomonas</taxon>
    </lineage>
</organism>
<reference evidence="12 13" key="1">
    <citation type="submission" date="2016-03" db="EMBL/GenBank/DDBJ databases">
        <authorList>
            <person name="Ploux O."/>
        </authorList>
    </citation>
    <scope>NUCLEOTIDE SEQUENCE [LARGE SCALE GENOMIC DNA]</scope>
    <source>
        <strain evidence="12 13">R-45370</strain>
    </source>
</reference>
<dbReference type="FunFam" id="3.40.50.2000:FF:000005">
    <property type="entry name" value="Alpha-1,4 glucan phosphorylase"/>
    <property type="match status" value="1"/>
</dbReference>
<evidence type="ECO:0000256" key="11">
    <source>
        <dbReference type="RuleBase" id="RU000587"/>
    </source>
</evidence>
<evidence type="ECO:0000256" key="8">
    <source>
        <dbReference type="ARBA" id="ARBA00023277"/>
    </source>
</evidence>
<feature type="modified residue" description="N6-(pyridoxal phosphate)lysine" evidence="10">
    <location>
        <position position="676"/>
    </location>
</feature>
<keyword evidence="5 11" id="KW-0328">Glycosyltransferase</keyword>
<evidence type="ECO:0000313" key="12">
    <source>
        <dbReference type="EMBL" id="OAI18815.1"/>
    </source>
</evidence>
<name>A0A177NLM1_9GAMM</name>
<proteinExistence type="inferred from homology"/>
<keyword evidence="8 11" id="KW-0119">Carbohydrate metabolism</keyword>
<evidence type="ECO:0000256" key="1">
    <source>
        <dbReference type="ARBA" id="ARBA00001275"/>
    </source>
</evidence>
<dbReference type="EMBL" id="LUUI01000076">
    <property type="protein sequence ID" value="OAI18815.1"/>
    <property type="molecule type" value="Genomic_DNA"/>
</dbReference>
<accession>A0A177NLM1</accession>
<dbReference type="FunFam" id="3.40.50.2000:FF:000149">
    <property type="entry name" value="Glycogen phosphorylase, muscle form"/>
    <property type="match status" value="1"/>
</dbReference>
<dbReference type="EC" id="2.4.1.1" evidence="11"/>
<evidence type="ECO:0000256" key="4">
    <source>
        <dbReference type="ARBA" id="ARBA00022600"/>
    </source>
</evidence>
<dbReference type="PANTHER" id="PTHR11468:SF3">
    <property type="entry name" value="GLYCOGEN PHOSPHORYLASE, LIVER FORM"/>
    <property type="match status" value="1"/>
</dbReference>
<dbReference type="Proteomes" id="UP000078476">
    <property type="component" value="Unassembled WGS sequence"/>
</dbReference>
<evidence type="ECO:0000256" key="7">
    <source>
        <dbReference type="ARBA" id="ARBA00022898"/>
    </source>
</evidence>